<dbReference type="Proteomes" id="UP000318585">
    <property type="component" value="Unassembled WGS sequence"/>
</dbReference>
<sequence>MKNLVTFGEVLMDCLPDKNVIGGAPFNVAIHLKRFGNQVIFISKIAKDDFGNEIFDFAKKENIEKGISFDTNHPTGFVSVEFIEKEPHYTIETEKAWQFIDYVGLDKPVDVFIYGSLALHFEKNQTTFSQYKSENPKAIFVCDLNLRGDFYSEDTINYCLSNATILKVNDDEWMYLKEIYQQSTENQLLGYLKKTFNLIKIIRTQGKKGARVYWDDAIIQESTQMVSDNLFKDAIGAGDGFLACFLNSYFKENDVQKALKNALIFAGKICQFSGAIPSDKNIYY</sequence>
<keyword evidence="2" id="KW-0808">Transferase</keyword>
<dbReference type="GO" id="GO:0016301">
    <property type="term" value="F:kinase activity"/>
    <property type="evidence" value="ECO:0007669"/>
    <property type="project" value="UniProtKB-KW"/>
</dbReference>
<dbReference type="Pfam" id="PF00294">
    <property type="entry name" value="PfkB"/>
    <property type="match status" value="1"/>
</dbReference>
<evidence type="ECO:0000313" key="6">
    <source>
        <dbReference type="Proteomes" id="UP000318585"/>
    </source>
</evidence>
<dbReference type="AlphaFoldDB" id="A0A553C6E2"/>
<gene>
    <name evidence="5" type="ORF">FNW17_15015</name>
</gene>
<evidence type="ECO:0000256" key="2">
    <source>
        <dbReference type="ARBA" id="ARBA00022679"/>
    </source>
</evidence>
<accession>A0A553C6E2</accession>
<name>A0A553C6E2_9FLAO</name>
<dbReference type="OrthoDB" id="9813569at2"/>
<dbReference type="InterPro" id="IPR029056">
    <property type="entry name" value="Ribokinase-like"/>
</dbReference>
<dbReference type="SUPFAM" id="SSF53613">
    <property type="entry name" value="Ribokinase-like"/>
    <property type="match status" value="1"/>
</dbReference>
<dbReference type="RefSeq" id="WP_143391608.1">
    <property type="nucleotide sequence ID" value="NZ_VJZQ01000027.1"/>
</dbReference>
<feature type="domain" description="Carbohydrate kinase PfkB" evidence="4">
    <location>
        <begin position="18"/>
        <end position="278"/>
    </location>
</feature>
<evidence type="ECO:0000256" key="3">
    <source>
        <dbReference type="ARBA" id="ARBA00022777"/>
    </source>
</evidence>
<dbReference type="EMBL" id="VJZR01000019">
    <property type="protein sequence ID" value="TRX16099.1"/>
    <property type="molecule type" value="Genomic_DNA"/>
</dbReference>
<keyword evidence="3" id="KW-0418">Kinase</keyword>
<evidence type="ECO:0000259" key="4">
    <source>
        <dbReference type="Pfam" id="PF00294"/>
    </source>
</evidence>
<reference evidence="5 6" key="1">
    <citation type="submission" date="2019-07" db="EMBL/GenBank/DDBJ databases">
        <title>Novel species of Flavobacterium.</title>
        <authorList>
            <person name="Liu Q."/>
            <person name="Xin Y.-H."/>
        </authorList>
    </citation>
    <scope>NUCLEOTIDE SEQUENCE [LARGE SCALE GENOMIC DNA]</scope>
    <source>
        <strain evidence="5 6">LB3P56</strain>
    </source>
</reference>
<proteinExistence type="inferred from homology"/>
<keyword evidence="6" id="KW-1185">Reference proteome</keyword>
<organism evidence="5 6">
    <name type="scientific">Flavobacterium franklandianum</name>
    <dbReference type="NCBI Taxonomy" id="2594430"/>
    <lineage>
        <taxon>Bacteria</taxon>
        <taxon>Pseudomonadati</taxon>
        <taxon>Bacteroidota</taxon>
        <taxon>Flavobacteriia</taxon>
        <taxon>Flavobacteriales</taxon>
        <taxon>Flavobacteriaceae</taxon>
        <taxon>Flavobacterium</taxon>
    </lineage>
</organism>
<protein>
    <recommendedName>
        <fullName evidence="4">Carbohydrate kinase PfkB domain-containing protein</fullName>
    </recommendedName>
</protein>
<comment type="caution">
    <text evidence="5">The sequence shown here is derived from an EMBL/GenBank/DDBJ whole genome shotgun (WGS) entry which is preliminary data.</text>
</comment>
<dbReference type="Gene3D" id="3.40.1190.20">
    <property type="match status" value="1"/>
</dbReference>
<comment type="similarity">
    <text evidence="1">Belongs to the carbohydrate kinase PfkB family.</text>
</comment>
<dbReference type="InterPro" id="IPR050306">
    <property type="entry name" value="PfkB_Carbo_kinase"/>
</dbReference>
<dbReference type="PANTHER" id="PTHR43085">
    <property type="entry name" value="HEXOKINASE FAMILY MEMBER"/>
    <property type="match status" value="1"/>
</dbReference>
<evidence type="ECO:0000313" key="5">
    <source>
        <dbReference type="EMBL" id="TRX16099.1"/>
    </source>
</evidence>
<evidence type="ECO:0000256" key="1">
    <source>
        <dbReference type="ARBA" id="ARBA00010688"/>
    </source>
</evidence>
<dbReference type="PANTHER" id="PTHR43085:SF57">
    <property type="entry name" value="CARBOHYDRATE KINASE PFKB DOMAIN-CONTAINING PROTEIN"/>
    <property type="match status" value="1"/>
</dbReference>
<dbReference type="InterPro" id="IPR011611">
    <property type="entry name" value="PfkB_dom"/>
</dbReference>